<keyword evidence="1" id="KW-1133">Transmembrane helix</keyword>
<gene>
    <name evidence="2" type="ORF">HPBE_LOCUS16355</name>
</gene>
<dbReference type="EMBL" id="UZAH01029372">
    <property type="protein sequence ID" value="VDP05672.1"/>
    <property type="molecule type" value="Genomic_DNA"/>
</dbReference>
<proteinExistence type="predicted"/>
<dbReference type="WBParaSite" id="HPBE_0001635601-mRNA-1">
    <property type="protein sequence ID" value="HPBE_0001635601-mRNA-1"/>
    <property type="gene ID" value="HPBE_0001635601"/>
</dbReference>
<keyword evidence="1" id="KW-0472">Membrane</keyword>
<evidence type="ECO:0000313" key="4">
    <source>
        <dbReference type="WBParaSite" id="HPBE_0001635601-mRNA-1"/>
    </source>
</evidence>
<evidence type="ECO:0000313" key="3">
    <source>
        <dbReference type="Proteomes" id="UP000050761"/>
    </source>
</evidence>
<dbReference type="OrthoDB" id="5861970at2759"/>
<dbReference type="Proteomes" id="UP000050761">
    <property type="component" value="Unassembled WGS sequence"/>
</dbReference>
<keyword evidence="1" id="KW-0812">Transmembrane</keyword>
<accession>A0A3P7ZY74</accession>
<accession>A0A183G4C2</accession>
<sequence>MLNTLLYVVFLMSYSGSILVQLGYYIIEEYCLEKFDRVPNLEQQQLFSG</sequence>
<evidence type="ECO:0000256" key="1">
    <source>
        <dbReference type="SAM" id="Phobius"/>
    </source>
</evidence>
<name>A0A183G4C2_HELPZ</name>
<evidence type="ECO:0000313" key="2">
    <source>
        <dbReference type="EMBL" id="VDP05672.1"/>
    </source>
</evidence>
<keyword evidence="3" id="KW-1185">Reference proteome</keyword>
<organism evidence="3 4">
    <name type="scientific">Heligmosomoides polygyrus</name>
    <name type="common">Parasitic roundworm</name>
    <dbReference type="NCBI Taxonomy" id="6339"/>
    <lineage>
        <taxon>Eukaryota</taxon>
        <taxon>Metazoa</taxon>
        <taxon>Ecdysozoa</taxon>
        <taxon>Nematoda</taxon>
        <taxon>Chromadorea</taxon>
        <taxon>Rhabditida</taxon>
        <taxon>Rhabditina</taxon>
        <taxon>Rhabditomorpha</taxon>
        <taxon>Strongyloidea</taxon>
        <taxon>Heligmosomidae</taxon>
        <taxon>Heligmosomoides</taxon>
    </lineage>
</organism>
<dbReference type="AlphaFoldDB" id="A0A183G4C2"/>
<protein>
    <submittedName>
        <fullName evidence="2 4">Uncharacterized protein</fullName>
    </submittedName>
</protein>
<reference evidence="4" key="2">
    <citation type="submission" date="2019-09" db="UniProtKB">
        <authorList>
            <consortium name="WormBaseParasite"/>
        </authorList>
    </citation>
    <scope>IDENTIFICATION</scope>
</reference>
<reference evidence="2 3" key="1">
    <citation type="submission" date="2018-11" db="EMBL/GenBank/DDBJ databases">
        <authorList>
            <consortium name="Pathogen Informatics"/>
        </authorList>
    </citation>
    <scope>NUCLEOTIDE SEQUENCE [LARGE SCALE GENOMIC DNA]</scope>
</reference>
<feature type="transmembrane region" description="Helical" evidence="1">
    <location>
        <begin position="6"/>
        <end position="27"/>
    </location>
</feature>